<evidence type="ECO:0000313" key="3">
    <source>
        <dbReference type="Proteomes" id="UP000799438"/>
    </source>
</evidence>
<accession>A0A6A6BBF8</accession>
<evidence type="ECO:0000259" key="1">
    <source>
        <dbReference type="Pfam" id="PF00149"/>
    </source>
</evidence>
<dbReference type="OrthoDB" id="630188at2759"/>
<dbReference type="Proteomes" id="UP000799438">
    <property type="component" value="Unassembled WGS sequence"/>
</dbReference>
<reference evidence="2" key="1">
    <citation type="journal article" date="2020" name="Stud. Mycol.">
        <title>101 Dothideomycetes genomes: a test case for predicting lifestyles and emergence of pathogens.</title>
        <authorList>
            <person name="Haridas S."/>
            <person name="Albert R."/>
            <person name="Binder M."/>
            <person name="Bloem J."/>
            <person name="Labutti K."/>
            <person name="Salamov A."/>
            <person name="Andreopoulos B."/>
            <person name="Baker S."/>
            <person name="Barry K."/>
            <person name="Bills G."/>
            <person name="Bluhm B."/>
            <person name="Cannon C."/>
            <person name="Castanera R."/>
            <person name="Culley D."/>
            <person name="Daum C."/>
            <person name="Ezra D."/>
            <person name="Gonzalez J."/>
            <person name="Henrissat B."/>
            <person name="Kuo A."/>
            <person name="Liang C."/>
            <person name="Lipzen A."/>
            <person name="Lutzoni F."/>
            <person name="Magnuson J."/>
            <person name="Mondo S."/>
            <person name="Nolan M."/>
            <person name="Ohm R."/>
            <person name="Pangilinan J."/>
            <person name="Park H.-J."/>
            <person name="Ramirez L."/>
            <person name="Alfaro M."/>
            <person name="Sun H."/>
            <person name="Tritt A."/>
            <person name="Yoshinaga Y."/>
            <person name="Zwiers L.-H."/>
            <person name="Turgeon B."/>
            <person name="Goodwin S."/>
            <person name="Spatafora J."/>
            <person name="Crous P."/>
            <person name="Grigoriev I."/>
        </authorList>
    </citation>
    <scope>NUCLEOTIDE SEQUENCE</scope>
    <source>
        <strain evidence="2">CBS 121167</strain>
    </source>
</reference>
<dbReference type="Gene3D" id="3.60.21.10">
    <property type="match status" value="1"/>
</dbReference>
<dbReference type="InterPro" id="IPR004843">
    <property type="entry name" value="Calcineurin-like_PHP"/>
</dbReference>
<feature type="domain" description="Calcineurin-like phosphoesterase" evidence="1">
    <location>
        <begin position="62"/>
        <end position="231"/>
    </location>
</feature>
<dbReference type="GO" id="GO:0016787">
    <property type="term" value="F:hydrolase activity"/>
    <property type="evidence" value="ECO:0007669"/>
    <property type="project" value="InterPro"/>
</dbReference>
<dbReference type="EMBL" id="ML995486">
    <property type="protein sequence ID" value="KAF2141572.1"/>
    <property type="molecule type" value="Genomic_DNA"/>
</dbReference>
<keyword evidence="3" id="KW-1185">Reference proteome</keyword>
<dbReference type="SUPFAM" id="SSF56300">
    <property type="entry name" value="Metallo-dependent phosphatases"/>
    <property type="match status" value="1"/>
</dbReference>
<name>A0A6A6BBF8_9PEZI</name>
<dbReference type="InterPro" id="IPR051693">
    <property type="entry name" value="UPF0046_metallophosphoest"/>
</dbReference>
<evidence type="ECO:0000313" key="2">
    <source>
        <dbReference type="EMBL" id="KAF2141572.1"/>
    </source>
</evidence>
<dbReference type="InterPro" id="IPR029052">
    <property type="entry name" value="Metallo-depent_PP-like"/>
</dbReference>
<dbReference type="Pfam" id="PF00149">
    <property type="entry name" value="Metallophos"/>
    <property type="match status" value="1"/>
</dbReference>
<dbReference type="PANTHER" id="PTHR12905:SF28">
    <property type="entry name" value="RHAMNOGALACTURONATE LYASE C-RELATED"/>
    <property type="match status" value="1"/>
</dbReference>
<dbReference type="GeneID" id="54303207"/>
<protein>
    <recommendedName>
        <fullName evidence="1">Calcineurin-like phosphoesterase domain-containing protein</fullName>
    </recommendedName>
</protein>
<dbReference type="CDD" id="cd07379">
    <property type="entry name" value="MPP_239FB"/>
    <property type="match status" value="1"/>
</dbReference>
<proteinExistence type="predicted"/>
<sequence length="305" mass="33372">MDLTPILHRCPPTRLELLRKQPTLTLAKALYELHPARAAPAPSNPLTLVLISDTHNHRPALPDGDILIHAGDLTNTGTFAEIQTALDWLNAQSYKHIVLVAGNHDVLLDARKDGTAPAHAHAHDAAEQRAALAWGRVTYLCRSGATLVCGEREVTVWGSPHTPRHGNGAFQYTRTQDIWRDTVPEGLDVLVTHGPPQGHLDCDGFGCALLGQELWRLRHRPKVHVFGHCHAGRGVERAAFDALQGAWERVVAAKGSVWGLVRLLGAFFGGLVFGRREQVLFVNAALVQGLTLRDEVVREAMVVDI</sequence>
<dbReference type="RefSeq" id="XP_033397285.1">
    <property type="nucleotide sequence ID" value="XM_033545699.1"/>
</dbReference>
<dbReference type="AlphaFoldDB" id="A0A6A6BBF8"/>
<organism evidence="2 3">
    <name type="scientific">Aplosporella prunicola CBS 121167</name>
    <dbReference type="NCBI Taxonomy" id="1176127"/>
    <lineage>
        <taxon>Eukaryota</taxon>
        <taxon>Fungi</taxon>
        <taxon>Dikarya</taxon>
        <taxon>Ascomycota</taxon>
        <taxon>Pezizomycotina</taxon>
        <taxon>Dothideomycetes</taxon>
        <taxon>Dothideomycetes incertae sedis</taxon>
        <taxon>Botryosphaeriales</taxon>
        <taxon>Aplosporellaceae</taxon>
        <taxon>Aplosporella</taxon>
    </lineage>
</organism>
<gene>
    <name evidence="2" type="ORF">K452DRAFT_351172</name>
</gene>
<dbReference type="PANTHER" id="PTHR12905">
    <property type="entry name" value="METALLOPHOSPHOESTERASE"/>
    <property type="match status" value="1"/>
</dbReference>